<evidence type="ECO:0000313" key="1">
    <source>
        <dbReference type="EMBL" id="KAF9604863.1"/>
    </source>
</evidence>
<sequence>MFLRGGIDEVSCLGEMLDAYQIVAGQLINKNKSKLFFGCMNGKKKDGIMQLLQIQEGSLPEKYMGVPLVQGKVKNMVVYGLVGKIWEKVISWKNKLLSFQVQYLVALDVSEKDQLMWTFNMKGLFSMKSAFNDIMKKGNKVDWFQWLWKPNVLKRIAATAWKLICNAATMDSDIQKKGKYGNGWLVSSKLEGHAET</sequence>
<dbReference type="Proteomes" id="UP000631114">
    <property type="component" value="Unassembled WGS sequence"/>
</dbReference>
<keyword evidence="2" id="KW-1185">Reference proteome</keyword>
<evidence type="ECO:0008006" key="3">
    <source>
        <dbReference type="Google" id="ProtNLM"/>
    </source>
</evidence>
<comment type="caution">
    <text evidence="1">The sequence shown here is derived from an EMBL/GenBank/DDBJ whole genome shotgun (WGS) entry which is preliminary data.</text>
</comment>
<proteinExistence type="predicted"/>
<accession>A0A835HV41</accession>
<protein>
    <recommendedName>
        <fullName evidence="3">Reverse transcriptase zinc-binding domain-containing protein</fullName>
    </recommendedName>
</protein>
<dbReference type="PANTHER" id="PTHR33116">
    <property type="entry name" value="REVERSE TRANSCRIPTASE ZINC-BINDING DOMAIN-CONTAINING PROTEIN-RELATED-RELATED"/>
    <property type="match status" value="1"/>
</dbReference>
<reference evidence="1 2" key="1">
    <citation type="submission" date="2020-10" db="EMBL/GenBank/DDBJ databases">
        <title>The Coptis chinensis genome and diversification of protoberbering-type alkaloids.</title>
        <authorList>
            <person name="Wang B."/>
            <person name="Shu S."/>
            <person name="Song C."/>
            <person name="Liu Y."/>
        </authorList>
    </citation>
    <scope>NUCLEOTIDE SEQUENCE [LARGE SCALE GENOMIC DNA]</scope>
    <source>
        <strain evidence="1">HL-2020</strain>
        <tissue evidence="1">Leaf</tissue>
    </source>
</reference>
<evidence type="ECO:0000313" key="2">
    <source>
        <dbReference type="Proteomes" id="UP000631114"/>
    </source>
</evidence>
<dbReference type="PANTHER" id="PTHR33116:SF80">
    <property type="entry name" value="REVERSE TRANSCRIPTASE ZINC-BINDING DOMAIN-CONTAINING PROTEIN"/>
    <property type="match status" value="1"/>
</dbReference>
<dbReference type="OrthoDB" id="1751077at2759"/>
<dbReference type="EMBL" id="JADFTS010000005">
    <property type="protein sequence ID" value="KAF9604863.1"/>
    <property type="molecule type" value="Genomic_DNA"/>
</dbReference>
<gene>
    <name evidence="1" type="ORF">IFM89_011145</name>
</gene>
<dbReference type="AlphaFoldDB" id="A0A835HV41"/>
<organism evidence="1 2">
    <name type="scientific">Coptis chinensis</name>
    <dbReference type="NCBI Taxonomy" id="261450"/>
    <lineage>
        <taxon>Eukaryota</taxon>
        <taxon>Viridiplantae</taxon>
        <taxon>Streptophyta</taxon>
        <taxon>Embryophyta</taxon>
        <taxon>Tracheophyta</taxon>
        <taxon>Spermatophyta</taxon>
        <taxon>Magnoliopsida</taxon>
        <taxon>Ranunculales</taxon>
        <taxon>Ranunculaceae</taxon>
        <taxon>Coptidoideae</taxon>
        <taxon>Coptis</taxon>
    </lineage>
</organism>
<name>A0A835HV41_9MAGN</name>